<dbReference type="PANTHER" id="PTHR16026">
    <property type="entry name" value="CARTILAGE ACIDIC PROTEIN 1"/>
    <property type="match status" value="1"/>
</dbReference>
<organism evidence="6 7">
    <name type="scientific">Rosistilla oblonga</name>
    <dbReference type="NCBI Taxonomy" id="2527990"/>
    <lineage>
        <taxon>Bacteria</taxon>
        <taxon>Pseudomonadati</taxon>
        <taxon>Planctomycetota</taxon>
        <taxon>Planctomycetia</taxon>
        <taxon>Pirellulales</taxon>
        <taxon>Pirellulaceae</taxon>
        <taxon>Rosistilla</taxon>
    </lineage>
</organism>
<dbReference type="AlphaFoldDB" id="A0A518IP35"/>
<dbReference type="InterPro" id="IPR013519">
    <property type="entry name" value="Int_alpha_beta-p"/>
</dbReference>
<evidence type="ECO:0000259" key="5">
    <source>
        <dbReference type="Pfam" id="PF07593"/>
    </source>
</evidence>
<reference evidence="6 7" key="1">
    <citation type="submission" date="2019-02" db="EMBL/GenBank/DDBJ databases">
        <title>Deep-cultivation of Planctomycetes and their phenomic and genomic characterization uncovers novel biology.</title>
        <authorList>
            <person name="Wiegand S."/>
            <person name="Jogler M."/>
            <person name="Boedeker C."/>
            <person name="Pinto D."/>
            <person name="Vollmers J."/>
            <person name="Rivas-Marin E."/>
            <person name="Kohn T."/>
            <person name="Peeters S.H."/>
            <person name="Heuer A."/>
            <person name="Rast P."/>
            <person name="Oberbeckmann S."/>
            <person name="Bunk B."/>
            <person name="Jeske O."/>
            <person name="Meyerdierks A."/>
            <person name="Storesund J.E."/>
            <person name="Kallscheuer N."/>
            <person name="Luecker S."/>
            <person name="Lage O.M."/>
            <person name="Pohl T."/>
            <person name="Merkel B.J."/>
            <person name="Hornburger P."/>
            <person name="Mueller R.-W."/>
            <person name="Bruemmer F."/>
            <person name="Labrenz M."/>
            <person name="Spormann A.M."/>
            <person name="Op den Camp H."/>
            <person name="Overmann J."/>
            <person name="Amann R."/>
            <person name="Jetten M.S.M."/>
            <person name="Mascher T."/>
            <person name="Medema M.H."/>
            <person name="Devos D.P."/>
            <person name="Kaster A.-K."/>
            <person name="Ovreas L."/>
            <person name="Rohde M."/>
            <person name="Galperin M.Y."/>
            <person name="Jogler C."/>
        </authorList>
    </citation>
    <scope>NUCLEOTIDE SEQUENCE [LARGE SCALE GENOMIC DNA]</scope>
    <source>
        <strain evidence="6 7">Mal33</strain>
    </source>
</reference>
<keyword evidence="2" id="KW-0677">Repeat</keyword>
<dbReference type="InterPro" id="IPR019734">
    <property type="entry name" value="TPR_rpt"/>
</dbReference>
<dbReference type="PROSITE" id="PS50005">
    <property type="entry name" value="TPR"/>
    <property type="match status" value="1"/>
</dbReference>
<dbReference type="InterPro" id="IPR011990">
    <property type="entry name" value="TPR-like_helical_dom_sf"/>
</dbReference>
<feature type="domain" description="ASPIC/UnbV" evidence="5">
    <location>
        <begin position="918"/>
        <end position="985"/>
    </location>
</feature>
<keyword evidence="1" id="KW-0732">Signal</keyword>
<name>A0A518IP35_9BACT</name>
<dbReference type="Pfam" id="PF13517">
    <property type="entry name" value="FG-GAP_3"/>
    <property type="match status" value="1"/>
</dbReference>
<dbReference type="SMART" id="SM00028">
    <property type="entry name" value="TPR"/>
    <property type="match status" value="3"/>
</dbReference>
<evidence type="ECO:0000313" key="6">
    <source>
        <dbReference type="EMBL" id="QDV54857.1"/>
    </source>
</evidence>
<accession>A0A518IP35</accession>
<dbReference type="SMART" id="SM00191">
    <property type="entry name" value="Int_alpha"/>
    <property type="match status" value="2"/>
</dbReference>
<sequence>MRNLLLVVCLLIAVAGVGYAVVVLTSPVVPLEPPASVGVGRQAFEAGDFAAALQTASEVLAAESAGNPSAEKNSAALMLAGESATQLGKYDLAIDFYSQVPDSAAEAAVANWAMGEVHFHLGQTSPAFTAIEKSLALDPKLMVGHQRMIELCNVLGLRRESLPSLMYMFQARQLSPEYLFYIGNLAKETVVESRLLDYLAKSPGDLLPNLGLAQLAFLGGDLERADAMLEPLLKQQPDLVEAHVWAGMIWLQTQPDRLVDWNAELPEAAEKHPDIWFIRGQWLRADHGQDAVRCMAEAIRRDPNHVKAHQAMAQLLNAQGESERAKLFADKADRLQEVNTTLERLYGSRDSTALMHKAAQFTFDLGRLWECVGWSSLAKSVEPGIRWPQELVAKVEATAPDPEMPQTLASASLVAASDWVEEYPLPVFADRVIRRSDEEASQQDFVGSFGFRDIADEVGLDFEFDNHNSAVHQGHRMYQTSGGGIGVIDYDLDGRPDLFFSQGGDFPADPASSTHQDVLYRNRISVGGMLELANVTAAAGLMDYDFGQGVAVGDVNGDGFDDLYVGNIGANQLWLNRGDGTFEDASALIPADNSWTSSVMIADLNLDGRAEIYEANYLAGDDVYAKMCQIGGQPRSCSPLEFLPAADRLLSVGPQGELDVVDLNGAMVANSFGVVAMKLAGRRLPSLFVAADQQANLLAAVVPDPEVDSGFGLVDEAILMGLAYDGSGRAQACMGIAAGDVTGDGEIDLFVTNFYLEYNTLYLQNSGLFSDRTAVSGTVAASKPMLGFGTQFFDAQLDGNQDLFVLNGHIDDQTHVGVPEKMPPQFFAGLGGGKFQLVSPDDATSDPQNSCLAQLGLGRALAKVDIDDDGMVDLACGQLEDAGTSLIRNESKPEGRFVSVNLIGIKSDRNAFFAKGTLRSDGFQQQLQLVAGSGYQASNQRVLHFSIPERALGGTEPGETELELEIEWPSGGVDFHRGVKPDKRYLAVESQGLREVIGTAQSSGDAP</sequence>
<feature type="repeat" description="TPR" evidence="4">
    <location>
        <begin position="108"/>
        <end position="141"/>
    </location>
</feature>
<gene>
    <name evidence="6" type="ORF">Mal33_08220</name>
</gene>
<keyword evidence="4" id="KW-0802">TPR repeat</keyword>
<dbReference type="PANTHER" id="PTHR16026:SF0">
    <property type="entry name" value="CARTILAGE ACIDIC PROTEIN 1"/>
    <property type="match status" value="1"/>
</dbReference>
<dbReference type="EMBL" id="CP036318">
    <property type="protein sequence ID" value="QDV54857.1"/>
    <property type="molecule type" value="Genomic_DNA"/>
</dbReference>
<dbReference type="RefSeq" id="WP_145282545.1">
    <property type="nucleotide sequence ID" value="NZ_CP036318.1"/>
</dbReference>
<dbReference type="SUPFAM" id="SSF48452">
    <property type="entry name" value="TPR-like"/>
    <property type="match status" value="1"/>
</dbReference>
<dbReference type="InterPro" id="IPR013517">
    <property type="entry name" value="FG-GAP"/>
</dbReference>
<dbReference type="Gene3D" id="2.130.10.130">
    <property type="entry name" value="Integrin alpha, N-terminal"/>
    <property type="match status" value="2"/>
</dbReference>
<dbReference type="Pfam" id="PF13432">
    <property type="entry name" value="TPR_16"/>
    <property type="match status" value="1"/>
</dbReference>
<dbReference type="Pfam" id="PF07593">
    <property type="entry name" value="UnbV_ASPIC"/>
    <property type="match status" value="1"/>
</dbReference>
<proteinExistence type="predicted"/>
<evidence type="ECO:0000256" key="4">
    <source>
        <dbReference type="PROSITE-ProRule" id="PRU00339"/>
    </source>
</evidence>
<dbReference type="Proteomes" id="UP000316770">
    <property type="component" value="Chromosome"/>
</dbReference>
<keyword evidence="3" id="KW-0325">Glycoprotein</keyword>
<dbReference type="InterPro" id="IPR028994">
    <property type="entry name" value="Integrin_alpha_N"/>
</dbReference>
<evidence type="ECO:0000256" key="3">
    <source>
        <dbReference type="ARBA" id="ARBA00023180"/>
    </source>
</evidence>
<evidence type="ECO:0000256" key="1">
    <source>
        <dbReference type="ARBA" id="ARBA00022729"/>
    </source>
</evidence>
<dbReference type="InterPro" id="IPR011519">
    <property type="entry name" value="UnbV_ASPIC"/>
</dbReference>
<dbReference type="InterPro" id="IPR027039">
    <property type="entry name" value="Crtac1"/>
</dbReference>
<keyword evidence="7" id="KW-1185">Reference proteome</keyword>
<dbReference type="Gene3D" id="1.25.40.10">
    <property type="entry name" value="Tetratricopeptide repeat domain"/>
    <property type="match status" value="2"/>
</dbReference>
<evidence type="ECO:0000256" key="2">
    <source>
        <dbReference type="ARBA" id="ARBA00022737"/>
    </source>
</evidence>
<protein>
    <submittedName>
        <fullName evidence="6">FG-GAP repeat protein</fullName>
    </submittedName>
</protein>
<evidence type="ECO:0000313" key="7">
    <source>
        <dbReference type="Proteomes" id="UP000316770"/>
    </source>
</evidence>
<dbReference type="SUPFAM" id="SSF69318">
    <property type="entry name" value="Integrin alpha N-terminal domain"/>
    <property type="match status" value="1"/>
</dbReference>